<dbReference type="AlphaFoldDB" id="A0A255DT16"/>
<accession>A0A255DT16</accession>
<dbReference type="Pfam" id="PF04248">
    <property type="entry name" value="NTP_transf_9"/>
    <property type="match status" value="2"/>
</dbReference>
<dbReference type="Gene3D" id="2.170.150.40">
    <property type="entry name" value="Domain of unknown function (DUF427)"/>
    <property type="match status" value="2"/>
</dbReference>
<evidence type="ECO:0000256" key="1">
    <source>
        <dbReference type="SAM" id="MobiDB-lite"/>
    </source>
</evidence>
<dbReference type="Proteomes" id="UP000216063">
    <property type="component" value="Unassembled WGS sequence"/>
</dbReference>
<organism evidence="3 4">
    <name type="scientific">Mycolicibacterium sphagni</name>
    <dbReference type="NCBI Taxonomy" id="1786"/>
    <lineage>
        <taxon>Bacteria</taxon>
        <taxon>Bacillati</taxon>
        <taxon>Actinomycetota</taxon>
        <taxon>Actinomycetes</taxon>
        <taxon>Mycobacteriales</taxon>
        <taxon>Mycobacteriaceae</taxon>
        <taxon>Mycolicibacterium</taxon>
    </lineage>
</organism>
<name>A0A255DT16_9MYCO</name>
<dbReference type="PANTHER" id="PTHR34310">
    <property type="entry name" value="DUF427 DOMAIN PROTEIN (AFU_ORTHOLOGUE AFUA_3G02220)"/>
    <property type="match status" value="1"/>
</dbReference>
<comment type="caution">
    <text evidence="3">The sequence shown here is derived from an EMBL/GenBank/DDBJ whole genome shotgun (WGS) entry which is preliminary data.</text>
</comment>
<reference evidence="3 4" key="1">
    <citation type="submission" date="2017-07" db="EMBL/GenBank/DDBJ databases">
        <title>The new phylogeny of genus Mycobacterium.</title>
        <authorList>
            <person name="Tortoli E."/>
            <person name="Trovato A."/>
            <person name="Cirillo D.M."/>
        </authorList>
    </citation>
    <scope>NUCLEOTIDE SEQUENCE [LARGE SCALE GENOMIC DNA]</scope>
    <source>
        <strain evidence="3 4">ATCC 33027</strain>
    </source>
</reference>
<evidence type="ECO:0000259" key="2">
    <source>
        <dbReference type="Pfam" id="PF04248"/>
    </source>
</evidence>
<gene>
    <name evidence="3" type="ORF">CG716_09565</name>
</gene>
<feature type="domain" description="DUF427" evidence="2">
    <location>
        <begin position="44"/>
        <end position="116"/>
    </location>
</feature>
<evidence type="ECO:0000313" key="4">
    <source>
        <dbReference type="Proteomes" id="UP000216063"/>
    </source>
</evidence>
<protein>
    <recommendedName>
        <fullName evidence="2">DUF427 domain-containing protein</fullName>
    </recommendedName>
</protein>
<feature type="region of interest" description="Disordered" evidence="1">
    <location>
        <begin position="1"/>
        <end position="35"/>
    </location>
</feature>
<feature type="compositionally biased region" description="Polar residues" evidence="1">
    <location>
        <begin position="11"/>
        <end position="23"/>
    </location>
</feature>
<dbReference type="InterPro" id="IPR007361">
    <property type="entry name" value="DUF427"/>
</dbReference>
<proteinExistence type="predicted"/>
<sequence>MEGDVSHGKESSVSAASEQTVTDYPQGAAARGRIEPSPRRVRGFLGSQLVFDTTSAHYVWEVPYYPQYYVPLADVRREFLSDEDHPQRVQFGPSRTFTLAGESGTYPSAARVFDDGDGPVAGLVRFDWAALTWFEEDEPIFGHPRNPYVRVDALRSHRHVRVELDGILLADTVGPILLFETGLPTRYYIDRTDVAFEHLEPSDTQTLCPYKGVTSEYWSVRAGDTLHADLAWAYNTPLPAIAPIANMVAFYNEKLDITVDGATLARPRTHFS</sequence>
<dbReference type="PANTHER" id="PTHR34310:SF9">
    <property type="entry name" value="BLR5716 PROTEIN"/>
    <property type="match status" value="1"/>
</dbReference>
<dbReference type="InterPro" id="IPR038694">
    <property type="entry name" value="DUF427_sf"/>
</dbReference>
<dbReference type="OrthoDB" id="285364at2"/>
<dbReference type="EMBL" id="NOZR01000006">
    <property type="protein sequence ID" value="OYN80375.1"/>
    <property type="molecule type" value="Genomic_DNA"/>
</dbReference>
<feature type="compositionally biased region" description="Basic and acidic residues" evidence="1">
    <location>
        <begin position="1"/>
        <end position="10"/>
    </location>
</feature>
<evidence type="ECO:0000313" key="3">
    <source>
        <dbReference type="EMBL" id="OYN80375.1"/>
    </source>
</evidence>
<keyword evidence="4" id="KW-1185">Reference proteome</keyword>
<feature type="domain" description="DUF427" evidence="2">
    <location>
        <begin position="160"/>
        <end position="253"/>
    </location>
</feature>